<dbReference type="GO" id="GO:0003700">
    <property type="term" value="F:DNA-binding transcription factor activity"/>
    <property type="evidence" value="ECO:0007669"/>
    <property type="project" value="TreeGrafter"/>
</dbReference>
<dbReference type="Pfam" id="PF00356">
    <property type="entry name" value="LacI"/>
    <property type="match status" value="1"/>
</dbReference>
<organism evidence="5 6">
    <name type="scientific">Sebaldella termitidis (strain ATCC 33386 / NCTC 11300)</name>
    <dbReference type="NCBI Taxonomy" id="526218"/>
    <lineage>
        <taxon>Bacteria</taxon>
        <taxon>Fusobacteriati</taxon>
        <taxon>Fusobacteriota</taxon>
        <taxon>Fusobacteriia</taxon>
        <taxon>Fusobacteriales</taxon>
        <taxon>Leptotrichiaceae</taxon>
        <taxon>Sebaldella</taxon>
    </lineage>
</organism>
<dbReference type="InterPro" id="IPR010982">
    <property type="entry name" value="Lambda_DNA-bd_dom_sf"/>
</dbReference>
<dbReference type="Pfam" id="PF13377">
    <property type="entry name" value="Peripla_BP_3"/>
    <property type="match status" value="1"/>
</dbReference>
<accession>D1AFE5</accession>
<proteinExistence type="predicted"/>
<protein>
    <submittedName>
        <fullName evidence="5">Transcriptional regulator, LacI family</fullName>
    </submittedName>
</protein>
<sequence>MANIKDIARLAGVSASTVSRVINQSGYVNEKTRITIEKIMKQLDYVPNRNAVSLKTGRTGFLGIVAPYFNDSMNLLLSHFTMAAQKEGYNISLFMTLNDKNKEIQAFEMLRRKQIDAVLLLIRLNEWSVLEQYAKYGPVVTWQRLDSDIIHSVYMNQYDGYTLALEHLYKKGRRKIVNLYGNLESLNTRSRMKAYEDFCKKYNIHYNENFHGIASVKNGENMAQWWLKQKEKPDAFATLSDSVAAGLFTKAQEYGLDIPRDFSVMGFDDIEISRLLKLTTIHYPIDLQAKNAFIIIDNILNNKNTPSFPLSFHLVERKST</sequence>
<keyword evidence="1" id="KW-0805">Transcription regulation</keyword>
<evidence type="ECO:0000313" key="6">
    <source>
        <dbReference type="Proteomes" id="UP000000845"/>
    </source>
</evidence>
<dbReference type="PRINTS" id="PR00036">
    <property type="entry name" value="HTHLACI"/>
</dbReference>
<dbReference type="CDD" id="cd06286">
    <property type="entry name" value="PBP1_CcpB-like"/>
    <property type="match status" value="1"/>
</dbReference>
<evidence type="ECO:0000313" key="5">
    <source>
        <dbReference type="EMBL" id="ACZ07830.1"/>
    </source>
</evidence>
<dbReference type="Gene3D" id="3.40.50.2300">
    <property type="match status" value="2"/>
</dbReference>
<feature type="domain" description="HTH lacI-type" evidence="4">
    <location>
        <begin position="2"/>
        <end position="56"/>
    </location>
</feature>
<dbReference type="HOGENOM" id="CLU_037628_6_0_0"/>
<dbReference type="SMART" id="SM00354">
    <property type="entry name" value="HTH_LACI"/>
    <property type="match status" value="1"/>
</dbReference>
<dbReference type="EMBL" id="CP001739">
    <property type="protein sequence ID" value="ACZ07830.1"/>
    <property type="molecule type" value="Genomic_DNA"/>
</dbReference>
<dbReference type="GO" id="GO:0000976">
    <property type="term" value="F:transcription cis-regulatory region binding"/>
    <property type="evidence" value="ECO:0007669"/>
    <property type="project" value="TreeGrafter"/>
</dbReference>
<dbReference type="KEGG" id="str:Sterm_0962"/>
<gene>
    <name evidence="5" type="ordered locus">Sterm_0962</name>
</gene>
<reference evidence="6" key="1">
    <citation type="submission" date="2009-09" db="EMBL/GenBank/DDBJ databases">
        <title>The complete chromosome of Sebaldella termitidis ATCC 33386.</title>
        <authorList>
            <consortium name="US DOE Joint Genome Institute (JGI-PGF)"/>
            <person name="Lucas S."/>
            <person name="Copeland A."/>
            <person name="Lapidus A."/>
            <person name="Glavina del Rio T."/>
            <person name="Dalin E."/>
            <person name="Tice H."/>
            <person name="Bruce D."/>
            <person name="Goodwin L."/>
            <person name="Pitluck S."/>
            <person name="Kyrpides N."/>
            <person name="Mavromatis K."/>
            <person name="Ivanova N."/>
            <person name="Mikhailova N."/>
            <person name="Sims D."/>
            <person name="Meincke L."/>
            <person name="Brettin T."/>
            <person name="Detter J.C."/>
            <person name="Han C."/>
            <person name="Larimer F."/>
            <person name="Land M."/>
            <person name="Hauser L."/>
            <person name="Markowitz V."/>
            <person name="Cheng J.F."/>
            <person name="Hugenholtz P."/>
            <person name="Woyke T."/>
            <person name="Wu D."/>
            <person name="Eisen J.A."/>
        </authorList>
    </citation>
    <scope>NUCLEOTIDE SEQUENCE [LARGE SCALE GENOMIC DNA]</scope>
    <source>
        <strain evidence="6">ATCC 33386 / NCTC 11300</strain>
    </source>
</reference>
<keyword evidence="3" id="KW-0804">Transcription</keyword>
<dbReference type="CDD" id="cd01392">
    <property type="entry name" value="HTH_LacI"/>
    <property type="match status" value="1"/>
</dbReference>
<dbReference type="PROSITE" id="PS50932">
    <property type="entry name" value="HTH_LACI_2"/>
    <property type="match status" value="1"/>
</dbReference>
<dbReference type="Proteomes" id="UP000000845">
    <property type="component" value="Chromosome"/>
</dbReference>
<evidence type="ECO:0000259" key="4">
    <source>
        <dbReference type="PROSITE" id="PS50932"/>
    </source>
</evidence>
<dbReference type="SUPFAM" id="SSF47413">
    <property type="entry name" value="lambda repressor-like DNA-binding domains"/>
    <property type="match status" value="1"/>
</dbReference>
<dbReference type="RefSeq" id="WP_012860426.1">
    <property type="nucleotide sequence ID" value="NC_013517.1"/>
</dbReference>
<dbReference type="InterPro" id="IPR028082">
    <property type="entry name" value="Peripla_BP_I"/>
</dbReference>
<dbReference type="InterPro" id="IPR000843">
    <property type="entry name" value="HTH_LacI"/>
</dbReference>
<dbReference type="PANTHER" id="PTHR30146">
    <property type="entry name" value="LACI-RELATED TRANSCRIPTIONAL REPRESSOR"/>
    <property type="match status" value="1"/>
</dbReference>
<dbReference type="AlphaFoldDB" id="D1AFE5"/>
<dbReference type="eggNOG" id="COG1609">
    <property type="taxonomic scope" value="Bacteria"/>
</dbReference>
<dbReference type="STRING" id="526218.Sterm_0962"/>
<dbReference type="SUPFAM" id="SSF53822">
    <property type="entry name" value="Periplasmic binding protein-like I"/>
    <property type="match status" value="1"/>
</dbReference>
<dbReference type="Gene3D" id="1.10.260.40">
    <property type="entry name" value="lambda repressor-like DNA-binding domains"/>
    <property type="match status" value="1"/>
</dbReference>
<dbReference type="InterPro" id="IPR046335">
    <property type="entry name" value="LacI/GalR-like_sensor"/>
</dbReference>
<dbReference type="PROSITE" id="PS00356">
    <property type="entry name" value="HTH_LACI_1"/>
    <property type="match status" value="1"/>
</dbReference>
<evidence type="ECO:0000256" key="1">
    <source>
        <dbReference type="ARBA" id="ARBA00023015"/>
    </source>
</evidence>
<dbReference type="PANTHER" id="PTHR30146:SF105">
    <property type="entry name" value="CATABOLITE CONTROL PROTEIN B"/>
    <property type="match status" value="1"/>
</dbReference>
<keyword evidence="6" id="KW-1185">Reference proteome</keyword>
<keyword evidence="2" id="KW-0238">DNA-binding</keyword>
<evidence type="ECO:0000256" key="2">
    <source>
        <dbReference type="ARBA" id="ARBA00023125"/>
    </source>
</evidence>
<evidence type="ECO:0000256" key="3">
    <source>
        <dbReference type="ARBA" id="ARBA00023163"/>
    </source>
</evidence>
<reference evidence="5 6" key="2">
    <citation type="journal article" date="2010" name="Stand. Genomic Sci.">
        <title>Complete genome sequence of Sebaldella termitidis type strain (NCTC 11300).</title>
        <authorList>
            <person name="Harmon-Smith M."/>
            <person name="Celia L."/>
            <person name="Chertkov O."/>
            <person name="Lapidus A."/>
            <person name="Copeland A."/>
            <person name="Glavina Del Rio T."/>
            <person name="Nolan M."/>
            <person name="Lucas S."/>
            <person name="Tice H."/>
            <person name="Cheng J.F."/>
            <person name="Han C."/>
            <person name="Detter J.C."/>
            <person name="Bruce D."/>
            <person name="Goodwin L."/>
            <person name="Pitluck S."/>
            <person name="Pati A."/>
            <person name="Liolios K."/>
            <person name="Ivanova N."/>
            <person name="Mavromatis K."/>
            <person name="Mikhailova N."/>
            <person name="Chen A."/>
            <person name="Palaniappan K."/>
            <person name="Land M."/>
            <person name="Hauser L."/>
            <person name="Chang Y.J."/>
            <person name="Jeffries C.D."/>
            <person name="Brettin T."/>
            <person name="Goker M."/>
            <person name="Beck B."/>
            <person name="Bristow J."/>
            <person name="Eisen J.A."/>
            <person name="Markowitz V."/>
            <person name="Hugenholtz P."/>
            <person name="Kyrpides N.C."/>
            <person name="Klenk H.P."/>
            <person name="Chen F."/>
        </authorList>
    </citation>
    <scope>NUCLEOTIDE SEQUENCE [LARGE SCALE GENOMIC DNA]</scope>
    <source>
        <strain evidence="6">ATCC 33386 / NCTC 11300</strain>
    </source>
</reference>
<name>D1AFE5_SEBTE</name>